<dbReference type="AlphaFoldDB" id="A0A9D4NBU2"/>
<comment type="caution">
    <text evidence="1">The sequence shown here is derived from an EMBL/GenBank/DDBJ whole genome shotgun (WGS) entry which is preliminary data.</text>
</comment>
<evidence type="ECO:0000313" key="1">
    <source>
        <dbReference type="EMBL" id="KAH3893527.1"/>
    </source>
</evidence>
<accession>A0A9D4NBU2</accession>
<dbReference type="Proteomes" id="UP000828390">
    <property type="component" value="Unassembled WGS sequence"/>
</dbReference>
<dbReference type="EMBL" id="JAIWYP010000001">
    <property type="protein sequence ID" value="KAH3893527.1"/>
    <property type="molecule type" value="Genomic_DNA"/>
</dbReference>
<protein>
    <submittedName>
        <fullName evidence="1">Uncharacterized protein</fullName>
    </submittedName>
</protein>
<keyword evidence="2" id="KW-1185">Reference proteome</keyword>
<reference evidence="1" key="2">
    <citation type="submission" date="2020-11" db="EMBL/GenBank/DDBJ databases">
        <authorList>
            <person name="McCartney M.A."/>
            <person name="Auch B."/>
            <person name="Kono T."/>
            <person name="Mallez S."/>
            <person name="Becker A."/>
            <person name="Gohl D.M."/>
            <person name="Silverstein K.A.T."/>
            <person name="Koren S."/>
            <person name="Bechman K.B."/>
            <person name="Herman A."/>
            <person name="Abrahante J.E."/>
            <person name="Garbe J."/>
        </authorList>
    </citation>
    <scope>NUCLEOTIDE SEQUENCE</scope>
    <source>
        <strain evidence="1">Duluth1</strain>
        <tissue evidence="1">Whole animal</tissue>
    </source>
</reference>
<reference evidence="1" key="1">
    <citation type="journal article" date="2019" name="bioRxiv">
        <title>The Genome of the Zebra Mussel, Dreissena polymorpha: A Resource for Invasive Species Research.</title>
        <authorList>
            <person name="McCartney M.A."/>
            <person name="Auch B."/>
            <person name="Kono T."/>
            <person name="Mallez S."/>
            <person name="Zhang Y."/>
            <person name="Obille A."/>
            <person name="Becker A."/>
            <person name="Abrahante J.E."/>
            <person name="Garbe J."/>
            <person name="Badalamenti J.P."/>
            <person name="Herman A."/>
            <person name="Mangelson H."/>
            <person name="Liachko I."/>
            <person name="Sullivan S."/>
            <person name="Sone E.D."/>
            <person name="Koren S."/>
            <person name="Silverstein K.A.T."/>
            <person name="Beckman K.B."/>
            <person name="Gohl D.M."/>
        </authorList>
    </citation>
    <scope>NUCLEOTIDE SEQUENCE</scope>
    <source>
        <strain evidence="1">Duluth1</strain>
        <tissue evidence="1">Whole animal</tissue>
    </source>
</reference>
<proteinExistence type="predicted"/>
<gene>
    <name evidence="1" type="ORF">DPMN_017674</name>
</gene>
<organism evidence="1 2">
    <name type="scientific">Dreissena polymorpha</name>
    <name type="common">Zebra mussel</name>
    <name type="synonym">Mytilus polymorpha</name>
    <dbReference type="NCBI Taxonomy" id="45954"/>
    <lineage>
        <taxon>Eukaryota</taxon>
        <taxon>Metazoa</taxon>
        <taxon>Spiralia</taxon>
        <taxon>Lophotrochozoa</taxon>
        <taxon>Mollusca</taxon>
        <taxon>Bivalvia</taxon>
        <taxon>Autobranchia</taxon>
        <taxon>Heteroconchia</taxon>
        <taxon>Euheterodonta</taxon>
        <taxon>Imparidentia</taxon>
        <taxon>Neoheterodontei</taxon>
        <taxon>Myida</taxon>
        <taxon>Dreissenoidea</taxon>
        <taxon>Dreissenidae</taxon>
        <taxon>Dreissena</taxon>
    </lineage>
</organism>
<name>A0A9D4NBU2_DREPO</name>
<evidence type="ECO:0000313" key="2">
    <source>
        <dbReference type="Proteomes" id="UP000828390"/>
    </source>
</evidence>
<sequence length="86" mass="9437">MVSGQSAYTDSHSSVFSPPHSVVARLGDSLGRSTASSAITFLTSHTDARREGWGAYLEPLSLIISGMWSPQESHLHINNQRCEQFF</sequence>